<dbReference type="InterPro" id="IPR011936">
    <property type="entry name" value="Myxo_disulph_rpt"/>
</dbReference>
<keyword evidence="3" id="KW-0677">Repeat</keyword>
<accession>A0A0K1PKZ7</accession>
<dbReference type="InterPro" id="IPR051154">
    <property type="entry name" value="Prespore-cell_inducing_factor"/>
</dbReference>
<dbReference type="AlphaFoldDB" id="A0A0K1PKZ7"/>
<dbReference type="KEGG" id="llu:AKJ09_00443"/>
<dbReference type="InterPro" id="IPR011658">
    <property type="entry name" value="PA14_dom"/>
</dbReference>
<dbReference type="PROSITE" id="PS51820">
    <property type="entry name" value="PA14"/>
    <property type="match status" value="1"/>
</dbReference>
<feature type="domain" description="PA14" evidence="8">
    <location>
        <begin position="310"/>
        <end position="474"/>
    </location>
</feature>
<evidence type="ECO:0000313" key="9">
    <source>
        <dbReference type="EMBL" id="AKU93779.1"/>
    </source>
</evidence>
<keyword evidence="10" id="KW-1185">Reference proteome</keyword>
<name>A0A0K1PKZ7_9BACT</name>
<dbReference type="PROSITE" id="PS51257">
    <property type="entry name" value="PROKAR_LIPOPROTEIN"/>
    <property type="match status" value="1"/>
</dbReference>
<dbReference type="Pfam" id="PF07691">
    <property type="entry name" value="PA14"/>
    <property type="match status" value="1"/>
</dbReference>
<dbReference type="OrthoDB" id="9757642at2"/>
<dbReference type="Proteomes" id="UP000064967">
    <property type="component" value="Chromosome"/>
</dbReference>
<evidence type="ECO:0000259" key="8">
    <source>
        <dbReference type="PROSITE" id="PS51820"/>
    </source>
</evidence>
<dbReference type="InterPro" id="IPR037524">
    <property type="entry name" value="PA14/GLEYA"/>
</dbReference>
<keyword evidence="2 7" id="KW-0732">Signal</keyword>
<dbReference type="NCBIfam" id="TIGR02232">
    <property type="entry name" value="myxo_disulf_rpt"/>
    <property type="match status" value="4"/>
</dbReference>
<keyword evidence="5" id="KW-0325">Glycoprotein</keyword>
<evidence type="ECO:0000256" key="2">
    <source>
        <dbReference type="ARBA" id="ARBA00022729"/>
    </source>
</evidence>
<gene>
    <name evidence="9" type="ORF">AKJ09_00443</name>
</gene>
<evidence type="ECO:0000313" key="10">
    <source>
        <dbReference type="Proteomes" id="UP000064967"/>
    </source>
</evidence>
<proteinExistence type="inferred from homology"/>
<keyword evidence="4" id="KW-1015">Disulfide bond</keyword>
<dbReference type="GO" id="GO:0005576">
    <property type="term" value="C:extracellular region"/>
    <property type="evidence" value="ECO:0007669"/>
    <property type="project" value="TreeGrafter"/>
</dbReference>
<dbReference type="EMBL" id="CP012333">
    <property type="protein sequence ID" value="AKU93779.1"/>
    <property type="molecule type" value="Genomic_DNA"/>
</dbReference>
<evidence type="ECO:0000256" key="6">
    <source>
        <dbReference type="SAM" id="MobiDB-lite"/>
    </source>
</evidence>
<organism evidence="9 10">
    <name type="scientific">Labilithrix luteola</name>
    <dbReference type="NCBI Taxonomy" id="1391654"/>
    <lineage>
        <taxon>Bacteria</taxon>
        <taxon>Pseudomonadati</taxon>
        <taxon>Myxococcota</taxon>
        <taxon>Polyangia</taxon>
        <taxon>Polyangiales</taxon>
        <taxon>Labilitrichaceae</taxon>
        <taxon>Labilithrix</taxon>
    </lineage>
</organism>
<evidence type="ECO:0000256" key="1">
    <source>
        <dbReference type="ARBA" id="ARBA00008709"/>
    </source>
</evidence>
<dbReference type="STRING" id="1391654.AKJ09_00443"/>
<feature type="signal peptide" evidence="7">
    <location>
        <begin position="1"/>
        <end position="21"/>
    </location>
</feature>
<evidence type="ECO:0000256" key="7">
    <source>
        <dbReference type="SAM" id="SignalP"/>
    </source>
</evidence>
<dbReference type="PANTHER" id="PTHR31137">
    <property type="entry name" value="PROTEIN PSIB-RELATED-RELATED"/>
    <property type="match status" value="1"/>
</dbReference>
<evidence type="ECO:0000256" key="5">
    <source>
        <dbReference type="ARBA" id="ARBA00023180"/>
    </source>
</evidence>
<protein>
    <recommendedName>
        <fullName evidence="8">PA14 domain-containing protein</fullName>
    </recommendedName>
</protein>
<reference evidence="9 10" key="1">
    <citation type="submission" date="2015-08" db="EMBL/GenBank/DDBJ databases">
        <authorList>
            <person name="Babu N.S."/>
            <person name="Beckwith C.J."/>
            <person name="Beseler K.G."/>
            <person name="Brison A."/>
            <person name="Carone J.V."/>
            <person name="Caskin T.P."/>
            <person name="Diamond M."/>
            <person name="Durham M.E."/>
            <person name="Foxe J.M."/>
            <person name="Go M."/>
            <person name="Henderson B.A."/>
            <person name="Jones I.B."/>
            <person name="McGettigan J.A."/>
            <person name="Micheletti S.J."/>
            <person name="Nasrallah M.E."/>
            <person name="Ortiz D."/>
            <person name="Piller C.R."/>
            <person name="Privatt S.R."/>
            <person name="Schneider S.L."/>
            <person name="Sharp S."/>
            <person name="Smith T.C."/>
            <person name="Stanton J.D."/>
            <person name="Ullery H.E."/>
            <person name="Wilson R.J."/>
            <person name="Serrano M.G."/>
            <person name="Buck G."/>
            <person name="Lee V."/>
            <person name="Wang Y."/>
            <person name="Carvalho R."/>
            <person name="Voegtly L."/>
            <person name="Shi R."/>
            <person name="Duckworth R."/>
            <person name="Johnson A."/>
            <person name="Loviza R."/>
            <person name="Walstead R."/>
            <person name="Shah Z."/>
            <person name="Kiflezghi M."/>
            <person name="Wade K."/>
            <person name="Ball S.L."/>
            <person name="Bradley K.W."/>
            <person name="Asai D.J."/>
            <person name="Bowman C.A."/>
            <person name="Russell D.A."/>
            <person name="Pope W.H."/>
            <person name="Jacobs-Sera D."/>
            <person name="Hendrix R.W."/>
            <person name="Hatfull G.F."/>
        </authorList>
    </citation>
    <scope>NUCLEOTIDE SEQUENCE [LARGE SCALE GENOMIC DNA]</scope>
    <source>
        <strain evidence="9 10">DSM 27648</strain>
    </source>
</reference>
<sequence>MRSLDHRHSLALLFVSFAAMAACGDEAVIEKPDAQTPSTELPDGAPPDTSEPDGQAPASDASDAADVDAADAPSCGDGVLDTDEACDDGNVEGSDGCSSTCQVEAGWTCVEAGKPCTTICGDGILAGKEECDDGNKAAGDGCSAVCRLEDGFKCPPAAPCTPTTCGDGVPEGTEACDDGNNDLGDGCSPLCKLEPKCKDGACDDRCGDGVITGAETCDDGNKRSNDGCSSTCAVEDGFTCAVPEGVPNAPITIVYRDFRGYDLPPKGVLPRGHIDFENKNSGSETGIVMGTLGSDGKPVYAKDGLSSANTSGKAPFDQWYRDTPNMNRTIIGKLDLALQGDASYVYDAPQFFPLDAKGWVADGDEPARAGGHNFSFTTETRFWFTYQGTEIIRFRGDDDAFVFVNGKLLVDLGGIHGPLDAAANLPQHPELGLQLGHVYDVAIFQAERHTSGSSYRVAAPPSIVRASVCTPSTP</sequence>
<dbReference type="RefSeq" id="WP_146645477.1">
    <property type="nucleotide sequence ID" value="NZ_CP012333.1"/>
</dbReference>
<comment type="similarity">
    <text evidence="1">Belongs to the prespore-cell-inducing factor family.</text>
</comment>
<feature type="chain" id="PRO_5005465930" description="PA14 domain-containing protein" evidence="7">
    <location>
        <begin position="22"/>
        <end position="474"/>
    </location>
</feature>
<dbReference type="NCBIfam" id="TIGR02148">
    <property type="entry name" value="Fibro_Slime"/>
    <property type="match status" value="1"/>
</dbReference>
<dbReference type="PATRIC" id="fig|1391654.3.peg.455"/>
<dbReference type="InterPro" id="IPR011874">
    <property type="entry name" value="Fibro_Slime"/>
</dbReference>
<dbReference type="Pfam" id="PF13948">
    <property type="entry name" value="DUF4215"/>
    <property type="match status" value="4"/>
</dbReference>
<evidence type="ECO:0000256" key="3">
    <source>
        <dbReference type="ARBA" id="ARBA00022737"/>
    </source>
</evidence>
<feature type="region of interest" description="Disordered" evidence="6">
    <location>
        <begin position="30"/>
        <end position="74"/>
    </location>
</feature>
<evidence type="ECO:0000256" key="4">
    <source>
        <dbReference type="ARBA" id="ARBA00023157"/>
    </source>
</evidence>